<proteinExistence type="predicted"/>
<evidence type="ECO:0000313" key="2">
    <source>
        <dbReference type="EMBL" id="WOH14101.1"/>
    </source>
</evidence>
<dbReference type="Proteomes" id="UP000077755">
    <property type="component" value="Chromosome 9"/>
</dbReference>
<reference evidence="2" key="1">
    <citation type="journal article" date="2016" name="Nat. Genet.">
        <title>A high-quality carrot genome assembly provides new insights into carotenoid accumulation and asterid genome evolution.</title>
        <authorList>
            <person name="Iorizzo M."/>
            <person name="Ellison S."/>
            <person name="Senalik D."/>
            <person name="Zeng P."/>
            <person name="Satapoomin P."/>
            <person name="Huang J."/>
            <person name="Bowman M."/>
            <person name="Iovene M."/>
            <person name="Sanseverino W."/>
            <person name="Cavagnaro P."/>
            <person name="Yildiz M."/>
            <person name="Macko-Podgorni A."/>
            <person name="Moranska E."/>
            <person name="Grzebelus E."/>
            <person name="Grzebelus D."/>
            <person name="Ashrafi H."/>
            <person name="Zheng Z."/>
            <person name="Cheng S."/>
            <person name="Spooner D."/>
            <person name="Van Deynze A."/>
            <person name="Simon P."/>
        </authorList>
    </citation>
    <scope>NUCLEOTIDE SEQUENCE</scope>
    <source>
        <tissue evidence="2">Leaf</tissue>
    </source>
</reference>
<accession>A0AAF0XX67</accession>
<dbReference type="EMBL" id="CP093351">
    <property type="protein sequence ID" value="WOH14101.1"/>
    <property type="molecule type" value="Genomic_DNA"/>
</dbReference>
<name>A0AAF0XX67_DAUCS</name>
<dbReference type="AlphaFoldDB" id="A0AAF0XX67"/>
<evidence type="ECO:0000256" key="1">
    <source>
        <dbReference type="SAM" id="MobiDB-lite"/>
    </source>
</evidence>
<evidence type="ECO:0000313" key="3">
    <source>
        <dbReference type="Proteomes" id="UP000077755"/>
    </source>
</evidence>
<feature type="region of interest" description="Disordered" evidence="1">
    <location>
        <begin position="1"/>
        <end position="23"/>
    </location>
</feature>
<feature type="compositionally biased region" description="Low complexity" evidence="1">
    <location>
        <begin position="1"/>
        <end position="22"/>
    </location>
</feature>
<keyword evidence="3" id="KW-1185">Reference proteome</keyword>
<sequence length="101" mass="11501">MSFCFSGLSGFSSRSRVASPSRSRARVCRVMECVTLFLSPSLPPSSPLLSQFYLSDFDDGCVSFLVDRENPVFICRPRSRIYKAMEWIMMRKPPVSNVLCY</sequence>
<organism evidence="2 3">
    <name type="scientific">Daucus carota subsp. sativus</name>
    <name type="common">Carrot</name>
    <dbReference type="NCBI Taxonomy" id="79200"/>
    <lineage>
        <taxon>Eukaryota</taxon>
        <taxon>Viridiplantae</taxon>
        <taxon>Streptophyta</taxon>
        <taxon>Embryophyta</taxon>
        <taxon>Tracheophyta</taxon>
        <taxon>Spermatophyta</taxon>
        <taxon>Magnoliopsida</taxon>
        <taxon>eudicotyledons</taxon>
        <taxon>Gunneridae</taxon>
        <taxon>Pentapetalae</taxon>
        <taxon>asterids</taxon>
        <taxon>campanulids</taxon>
        <taxon>Apiales</taxon>
        <taxon>Apiaceae</taxon>
        <taxon>Apioideae</taxon>
        <taxon>Scandiceae</taxon>
        <taxon>Daucinae</taxon>
        <taxon>Daucus</taxon>
        <taxon>Daucus sect. Daucus</taxon>
    </lineage>
</organism>
<reference evidence="2" key="2">
    <citation type="submission" date="2022-03" db="EMBL/GenBank/DDBJ databases">
        <title>Draft title - Genomic analysis of global carrot germplasm unveils the trajectory of domestication and the origin of high carotenoid orange carrot.</title>
        <authorList>
            <person name="Iorizzo M."/>
            <person name="Ellison S."/>
            <person name="Senalik D."/>
            <person name="Macko-Podgorni A."/>
            <person name="Grzebelus D."/>
            <person name="Bostan H."/>
            <person name="Rolling W."/>
            <person name="Curaba J."/>
            <person name="Simon P."/>
        </authorList>
    </citation>
    <scope>NUCLEOTIDE SEQUENCE</scope>
    <source>
        <tissue evidence="2">Leaf</tissue>
    </source>
</reference>
<gene>
    <name evidence="2" type="ORF">DCAR_0933617</name>
</gene>
<protein>
    <submittedName>
        <fullName evidence="2">Uncharacterized protein</fullName>
    </submittedName>
</protein>